<protein>
    <recommendedName>
        <fullName evidence="3">Major tail protein</fullName>
    </recommendedName>
</protein>
<name>A0A239FMY5_9NOCA</name>
<sequence length="230" mass="24190">MPTTSWPSIRADRMRVTREDVCGAPIIGPSTTISTKGFASIALSPQYEEGTETVMKNADGSIDWIDKPKDEIKYVGVTIAFNRVNPDLFSAIMGHPIVLDGVGNAVGVEIGETVETAFGLESWTDTPGVACAGAKPYGYFVLPWLTGGRLDDFTLQNEAASFTISGAITNANSPWGVGPYDVVLQAPVAPATVGVPGPLLTPIGPKAHFRMLQTLVPPPAHADSPIALTA</sequence>
<organism evidence="1 2">
    <name type="scientific">Rhodococcoides kyotonense</name>
    <dbReference type="NCBI Taxonomy" id="398843"/>
    <lineage>
        <taxon>Bacteria</taxon>
        <taxon>Bacillati</taxon>
        <taxon>Actinomycetota</taxon>
        <taxon>Actinomycetes</taxon>
        <taxon>Mycobacteriales</taxon>
        <taxon>Nocardiaceae</taxon>
        <taxon>Rhodococcoides</taxon>
    </lineage>
</organism>
<evidence type="ECO:0000313" key="2">
    <source>
        <dbReference type="Proteomes" id="UP000198327"/>
    </source>
</evidence>
<dbReference type="RefSeq" id="WP_089244554.1">
    <property type="nucleotide sequence ID" value="NZ_FZOW01000003.1"/>
</dbReference>
<evidence type="ECO:0008006" key="3">
    <source>
        <dbReference type="Google" id="ProtNLM"/>
    </source>
</evidence>
<proteinExistence type="predicted"/>
<reference evidence="2" key="1">
    <citation type="submission" date="2017-06" db="EMBL/GenBank/DDBJ databases">
        <authorList>
            <person name="Varghese N."/>
            <person name="Submissions S."/>
        </authorList>
    </citation>
    <scope>NUCLEOTIDE SEQUENCE [LARGE SCALE GENOMIC DNA]</scope>
    <source>
        <strain evidence="2">JCM 23211</strain>
    </source>
</reference>
<dbReference type="AlphaFoldDB" id="A0A239FMY5"/>
<accession>A0A239FMY5</accession>
<gene>
    <name evidence="1" type="ORF">SAMN05421642_103378</name>
</gene>
<dbReference type="OrthoDB" id="4578848at2"/>
<evidence type="ECO:0000313" key="1">
    <source>
        <dbReference type="EMBL" id="SNS58240.1"/>
    </source>
</evidence>
<dbReference type="EMBL" id="FZOW01000003">
    <property type="protein sequence ID" value="SNS58240.1"/>
    <property type="molecule type" value="Genomic_DNA"/>
</dbReference>
<dbReference type="Proteomes" id="UP000198327">
    <property type="component" value="Unassembled WGS sequence"/>
</dbReference>
<keyword evidence="2" id="KW-1185">Reference proteome</keyword>